<gene>
    <name evidence="1" type="ORF">EEQ99_32285</name>
</gene>
<protein>
    <submittedName>
        <fullName evidence="1">Uncharacterized protein</fullName>
    </submittedName>
</protein>
<dbReference type="EMBL" id="RIBW01000025">
    <property type="protein sequence ID" value="RUL96139.1"/>
    <property type="molecule type" value="Genomic_DNA"/>
</dbReference>
<name>A0A3S0QFZ3_9HYPH</name>
<comment type="caution">
    <text evidence="1">The sequence shown here is derived from an EMBL/GenBank/DDBJ whole genome shotgun (WGS) entry which is preliminary data.</text>
</comment>
<organism evidence="1 2">
    <name type="scientific">Rhizobium anhuiense</name>
    <dbReference type="NCBI Taxonomy" id="1184720"/>
    <lineage>
        <taxon>Bacteria</taxon>
        <taxon>Pseudomonadati</taxon>
        <taxon>Pseudomonadota</taxon>
        <taxon>Alphaproteobacteria</taxon>
        <taxon>Hyphomicrobiales</taxon>
        <taxon>Rhizobiaceae</taxon>
        <taxon>Rhizobium/Agrobacterium group</taxon>
        <taxon>Rhizobium</taxon>
    </lineage>
</organism>
<dbReference type="AlphaFoldDB" id="A0A3S0QFZ3"/>
<evidence type="ECO:0000313" key="1">
    <source>
        <dbReference type="EMBL" id="RUL96139.1"/>
    </source>
</evidence>
<sequence length="92" mass="10200">MCLDHQWSVTLWKKIDAKAPGETRAVAARALLEAIIGGEVTGHLFLHDLATAIRELIWAAGDLSYCGRLRKESVTSLFWISEGKLPLLINEL</sequence>
<accession>A0A3S0QFZ3</accession>
<evidence type="ECO:0000313" key="2">
    <source>
        <dbReference type="Proteomes" id="UP000273611"/>
    </source>
</evidence>
<dbReference type="Proteomes" id="UP000273611">
    <property type="component" value="Unassembled WGS sequence"/>
</dbReference>
<reference evidence="1 2" key="1">
    <citation type="journal article" date="2015" name="Int. J. Syst. Evol. Microbiol.">
        <title>Rhizobium anhuiense sp. nov., isolated from effective nodules of Vicia faba and Pisum sativum.</title>
        <authorList>
            <person name="Zhang Y.J."/>
            <person name="Zheng W.T."/>
            <person name="Everall I."/>
            <person name="Young J.P."/>
            <person name="Zhang X.X."/>
            <person name="Tian C.F."/>
            <person name="Sui X.H."/>
            <person name="Wang E.T."/>
            <person name="Chen W.X."/>
        </authorList>
    </citation>
    <scope>NUCLEOTIDE SEQUENCE [LARGE SCALE GENOMIC DNA]</scope>
    <source>
        <strain evidence="1 2">CCBAU 23252</strain>
    </source>
</reference>
<proteinExistence type="predicted"/>